<organism evidence="10 11">
    <name type="scientific">Muraenolepis orangiensis</name>
    <name type="common">Patagonian moray cod</name>
    <dbReference type="NCBI Taxonomy" id="630683"/>
    <lineage>
        <taxon>Eukaryota</taxon>
        <taxon>Metazoa</taxon>
        <taxon>Chordata</taxon>
        <taxon>Craniata</taxon>
        <taxon>Vertebrata</taxon>
        <taxon>Euteleostomi</taxon>
        <taxon>Actinopterygii</taxon>
        <taxon>Neopterygii</taxon>
        <taxon>Teleostei</taxon>
        <taxon>Neoteleostei</taxon>
        <taxon>Acanthomorphata</taxon>
        <taxon>Zeiogadaria</taxon>
        <taxon>Gadariae</taxon>
        <taxon>Gadiformes</taxon>
        <taxon>Muraenolepidoidei</taxon>
        <taxon>Muraenolepididae</taxon>
        <taxon>Muraenolepis</taxon>
    </lineage>
</organism>
<dbReference type="Proteomes" id="UP001148018">
    <property type="component" value="Unassembled WGS sequence"/>
</dbReference>
<dbReference type="Pfam" id="PF00038">
    <property type="entry name" value="Filament"/>
    <property type="match status" value="1"/>
</dbReference>
<keyword evidence="3" id="KW-0963">Cytoplasm</keyword>
<dbReference type="GO" id="GO:0005198">
    <property type="term" value="F:structural molecule activity"/>
    <property type="evidence" value="ECO:0007669"/>
    <property type="project" value="InterPro"/>
</dbReference>
<evidence type="ECO:0000256" key="4">
    <source>
        <dbReference type="ARBA" id="ARBA00022744"/>
    </source>
</evidence>
<dbReference type="GO" id="GO:0030855">
    <property type="term" value="P:epithelial cell differentiation"/>
    <property type="evidence" value="ECO:0007669"/>
    <property type="project" value="TreeGrafter"/>
</dbReference>
<dbReference type="InterPro" id="IPR002957">
    <property type="entry name" value="Keratin_I"/>
</dbReference>
<evidence type="ECO:0000256" key="8">
    <source>
        <dbReference type="SAM" id="Coils"/>
    </source>
</evidence>
<keyword evidence="6 8" id="KW-0175">Coiled coil</keyword>
<feature type="coiled-coil region" evidence="8">
    <location>
        <begin position="67"/>
        <end position="94"/>
    </location>
</feature>
<evidence type="ECO:0000259" key="9">
    <source>
        <dbReference type="Pfam" id="PF00038"/>
    </source>
</evidence>
<feature type="domain" description="IF rod" evidence="9">
    <location>
        <begin position="46"/>
        <end position="144"/>
    </location>
</feature>
<dbReference type="PANTHER" id="PTHR23239">
    <property type="entry name" value="INTERMEDIATE FILAMENT"/>
    <property type="match status" value="1"/>
</dbReference>
<proteinExistence type="predicted"/>
<dbReference type="AlphaFoldDB" id="A0A9Q0EXE7"/>
<evidence type="ECO:0000256" key="5">
    <source>
        <dbReference type="ARBA" id="ARBA00022754"/>
    </source>
</evidence>
<dbReference type="GO" id="GO:0045109">
    <property type="term" value="P:intermediate filament organization"/>
    <property type="evidence" value="ECO:0007669"/>
    <property type="project" value="TreeGrafter"/>
</dbReference>
<protein>
    <recommendedName>
        <fullName evidence="9">IF rod domain-containing protein</fullName>
    </recommendedName>
</protein>
<evidence type="ECO:0000256" key="7">
    <source>
        <dbReference type="ARBA" id="ARBA00023242"/>
    </source>
</evidence>
<comment type="caution">
    <text evidence="10">The sequence shown here is derived from an EMBL/GenBank/DDBJ whole genome shotgun (WGS) entry which is preliminary data.</text>
</comment>
<evidence type="ECO:0000256" key="6">
    <source>
        <dbReference type="ARBA" id="ARBA00023054"/>
    </source>
</evidence>
<evidence type="ECO:0000256" key="3">
    <source>
        <dbReference type="ARBA" id="ARBA00022490"/>
    </source>
</evidence>
<dbReference type="GO" id="GO:0005737">
    <property type="term" value="C:cytoplasm"/>
    <property type="evidence" value="ECO:0007669"/>
    <property type="project" value="UniProtKB-SubCell"/>
</dbReference>
<dbReference type="OrthoDB" id="8963574at2759"/>
<dbReference type="PANTHER" id="PTHR23239:SF368">
    <property type="entry name" value="KERATIN, TYPE I CYTOSKELETAL 14"/>
    <property type="match status" value="1"/>
</dbReference>
<keyword evidence="7" id="KW-0539">Nucleus</keyword>
<dbReference type="GO" id="GO:0045095">
    <property type="term" value="C:keratin filament"/>
    <property type="evidence" value="ECO:0007669"/>
    <property type="project" value="TreeGrafter"/>
</dbReference>
<evidence type="ECO:0000256" key="1">
    <source>
        <dbReference type="ARBA" id="ARBA00004123"/>
    </source>
</evidence>
<dbReference type="EMBL" id="JANIIK010000034">
    <property type="protein sequence ID" value="KAJ3615337.1"/>
    <property type="molecule type" value="Genomic_DNA"/>
</dbReference>
<dbReference type="GO" id="GO:0005634">
    <property type="term" value="C:nucleus"/>
    <property type="evidence" value="ECO:0007669"/>
    <property type="project" value="UniProtKB-SubCell"/>
</dbReference>
<evidence type="ECO:0000313" key="11">
    <source>
        <dbReference type="Proteomes" id="UP001148018"/>
    </source>
</evidence>
<keyword evidence="11" id="KW-1185">Reference proteome</keyword>
<accession>A0A9Q0EXE7</accession>
<dbReference type="Gene3D" id="1.20.5.1160">
    <property type="entry name" value="Vasodilator-stimulated phosphoprotein"/>
    <property type="match status" value="1"/>
</dbReference>
<sequence>MSFRSNTQRTCSVYGGAGGHGTRISSATLGGALSSSAFCGVSPSWFEGEQCMRLAVEADMGGLRRVLDEMNMSRMDLENQYECLKDELIMLKRNHHEEMDSIRGRIGGQISVIEVEVQHESELLKSSLEVNLADTQARYTAQLTRQVVTKVITVVETVVDGRVIKSSQTVDVDVDEITS</sequence>
<keyword evidence="4" id="KW-0416">Keratin</keyword>
<dbReference type="InterPro" id="IPR039008">
    <property type="entry name" value="IF_rod_dom"/>
</dbReference>
<keyword evidence="5" id="KW-0403">Intermediate filament</keyword>
<reference evidence="10" key="1">
    <citation type="submission" date="2022-07" db="EMBL/GenBank/DDBJ databases">
        <title>Chromosome-level genome of Muraenolepis orangiensis.</title>
        <authorList>
            <person name="Kim J."/>
        </authorList>
    </citation>
    <scope>NUCLEOTIDE SEQUENCE</scope>
    <source>
        <strain evidence="10">KU_S4_2022</strain>
        <tissue evidence="10">Muscle</tissue>
    </source>
</reference>
<comment type="subcellular location">
    <subcellularLocation>
        <location evidence="2">Cytoplasm</location>
    </subcellularLocation>
    <subcellularLocation>
        <location evidence="1">Nucleus</location>
    </subcellularLocation>
</comment>
<gene>
    <name evidence="10" type="ORF">NHX12_018905</name>
</gene>
<evidence type="ECO:0000256" key="2">
    <source>
        <dbReference type="ARBA" id="ARBA00004496"/>
    </source>
</evidence>
<evidence type="ECO:0000313" key="10">
    <source>
        <dbReference type="EMBL" id="KAJ3615337.1"/>
    </source>
</evidence>
<name>A0A9Q0EXE7_9TELE</name>